<gene>
    <name evidence="2" type="ORF">UREG_03350</name>
</gene>
<dbReference type="AlphaFoldDB" id="C4JQK5"/>
<dbReference type="KEGG" id="ure:UREG_03350"/>
<dbReference type="RefSeq" id="XP_002543833.1">
    <property type="nucleotide sequence ID" value="XM_002543787.1"/>
</dbReference>
<dbReference type="InterPro" id="IPR046541">
    <property type="entry name" value="DUF6606"/>
</dbReference>
<dbReference type="Proteomes" id="UP000002058">
    <property type="component" value="Unassembled WGS sequence"/>
</dbReference>
<dbReference type="HOGENOM" id="CLU_470253_0_0_1"/>
<dbReference type="VEuPathDB" id="FungiDB:UREG_03350"/>
<feature type="domain" description="DUF6606" evidence="1">
    <location>
        <begin position="16"/>
        <end position="231"/>
    </location>
</feature>
<dbReference type="STRING" id="336963.C4JQK5"/>
<name>C4JQK5_UNCRE</name>
<evidence type="ECO:0000259" key="1">
    <source>
        <dbReference type="Pfam" id="PF20255"/>
    </source>
</evidence>
<accession>C4JQK5</accession>
<dbReference type="EMBL" id="CH476616">
    <property type="protein sequence ID" value="EEP78504.1"/>
    <property type="molecule type" value="Genomic_DNA"/>
</dbReference>
<dbReference type="InParanoid" id="C4JQK5"/>
<dbReference type="Pfam" id="PF20255">
    <property type="entry name" value="DUF6606"/>
    <property type="match status" value="1"/>
</dbReference>
<organism evidence="2 3">
    <name type="scientific">Uncinocarpus reesii (strain UAMH 1704)</name>
    <dbReference type="NCBI Taxonomy" id="336963"/>
    <lineage>
        <taxon>Eukaryota</taxon>
        <taxon>Fungi</taxon>
        <taxon>Dikarya</taxon>
        <taxon>Ascomycota</taxon>
        <taxon>Pezizomycotina</taxon>
        <taxon>Eurotiomycetes</taxon>
        <taxon>Eurotiomycetidae</taxon>
        <taxon>Onygenales</taxon>
        <taxon>Onygenaceae</taxon>
        <taxon>Uncinocarpus</taxon>
    </lineage>
</organism>
<reference evidence="3" key="1">
    <citation type="journal article" date="2009" name="Genome Res.">
        <title>Comparative genomic analyses of the human fungal pathogens Coccidioides and their relatives.</title>
        <authorList>
            <person name="Sharpton T.J."/>
            <person name="Stajich J.E."/>
            <person name="Rounsley S.D."/>
            <person name="Gardner M.J."/>
            <person name="Wortman J.R."/>
            <person name="Jordar V.S."/>
            <person name="Maiti R."/>
            <person name="Kodira C.D."/>
            <person name="Neafsey D.E."/>
            <person name="Zeng Q."/>
            <person name="Hung C.-Y."/>
            <person name="McMahan C."/>
            <person name="Muszewska A."/>
            <person name="Grynberg M."/>
            <person name="Mandel M.A."/>
            <person name="Kellner E.M."/>
            <person name="Barker B.M."/>
            <person name="Galgiani J.N."/>
            <person name="Orbach M.J."/>
            <person name="Kirkland T.N."/>
            <person name="Cole G.T."/>
            <person name="Henn M.R."/>
            <person name="Birren B.W."/>
            <person name="Taylor J.W."/>
        </authorList>
    </citation>
    <scope>NUCLEOTIDE SEQUENCE [LARGE SCALE GENOMIC DNA]</scope>
    <source>
        <strain evidence="3">UAMH 1704</strain>
    </source>
</reference>
<keyword evidence="3" id="KW-1185">Reference proteome</keyword>
<dbReference type="GeneID" id="8440189"/>
<evidence type="ECO:0000313" key="3">
    <source>
        <dbReference type="Proteomes" id="UP000002058"/>
    </source>
</evidence>
<dbReference type="OrthoDB" id="3182339at2759"/>
<dbReference type="eggNOG" id="ENOG502QUFK">
    <property type="taxonomic scope" value="Eukaryota"/>
</dbReference>
<evidence type="ECO:0000313" key="2">
    <source>
        <dbReference type="EMBL" id="EEP78504.1"/>
    </source>
</evidence>
<sequence length="580" mass="65783">MEVDAIDASGEDFEFIFNNVVFPPKLPQQGDQDEWKHEDGLLAIVEEAIQAFCAEGPPKSRAIWSSVAKTVENMKTVSRGGLVSESNLCSVLQTVHESGVACYVRAQNCGVILQYNPRTRSVVVDAFEASSTCASVLQAEDCLTRNFPGRSVEVPFETVANPDFCKYLARELARYSAERVDDMLPSTRKARQHVTEQRDTASPGLVTENLMNQLLAVGSHSAHSAITKCYKNFMLQLITRVGTLALGLGDATTPDVLSLIATKIGRRAFKLGDQIFDFVSGATRTAVRQINTRLEEMRHGTRTFIPYLPTEAAPEDMSISLRHSFGYFQRAMNPSAEASTTNYVVAPGRRRMHFDPCTLPKLHEACDYIALVDFEQWVESNLDTWVTKKTASDHTLRSIAIQLKLYLRLASEIYSVSNREMSLIFLVILELWVAMDRMAVRLYPLLEEYSPPIPADFLEPLLLPEIKQMERACKVEHYLYERHRNADPTNPPILSDPIKDSFAVRFYDRSEEHQELHETIEQWATDQKADKEKEWKSVTAEYRKLLAKAHHLPHQYTPIRKQHRINRCTKCQLENEAANL</sequence>
<protein>
    <recommendedName>
        <fullName evidence="1">DUF6606 domain-containing protein</fullName>
    </recommendedName>
</protein>
<proteinExistence type="predicted"/>